<accession>A0A550CBP5</accession>
<protein>
    <submittedName>
        <fullName evidence="9">Kinase-like domain-containing protein</fullName>
    </submittedName>
</protein>
<dbReference type="InterPro" id="IPR050205">
    <property type="entry name" value="CDPK_Ser/Thr_kinases"/>
</dbReference>
<dbReference type="InterPro" id="IPR000719">
    <property type="entry name" value="Prot_kinase_dom"/>
</dbReference>
<dbReference type="Pfam" id="PF00069">
    <property type="entry name" value="Pkinase"/>
    <property type="match status" value="1"/>
</dbReference>
<dbReference type="SUPFAM" id="SSF56112">
    <property type="entry name" value="Protein kinase-like (PK-like)"/>
    <property type="match status" value="1"/>
</dbReference>
<evidence type="ECO:0000313" key="9">
    <source>
        <dbReference type="EMBL" id="TRM62184.1"/>
    </source>
</evidence>
<organism evidence="9 10">
    <name type="scientific">Schizophyllum amplum</name>
    <dbReference type="NCBI Taxonomy" id="97359"/>
    <lineage>
        <taxon>Eukaryota</taxon>
        <taxon>Fungi</taxon>
        <taxon>Dikarya</taxon>
        <taxon>Basidiomycota</taxon>
        <taxon>Agaricomycotina</taxon>
        <taxon>Agaricomycetes</taxon>
        <taxon>Agaricomycetidae</taxon>
        <taxon>Agaricales</taxon>
        <taxon>Schizophyllaceae</taxon>
        <taxon>Schizophyllum</taxon>
    </lineage>
</organism>
<evidence type="ECO:0000256" key="6">
    <source>
        <dbReference type="PROSITE-ProRule" id="PRU10141"/>
    </source>
</evidence>
<keyword evidence="5 6" id="KW-0067">ATP-binding</keyword>
<evidence type="ECO:0000256" key="5">
    <source>
        <dbReference type="ARBA" id="ARBA00022840"/>
    </source>
</evidence>
<feature type="domain" description="Protein kinase" evidence="8">
    <location>
        <begin position="25"/>
        <end position="293"/>
    </location>
</feature>
<reference evidence="9 10" key="1">
    <citation type="journal article" date="2019" name="New Phytol.">
        <title>Comparative genomics reveals unique wood-decay strategies and fruiting body development in the Schizophyllaceae.</title>
        <authorList>
            <person name="Almasi E."/>
            <person name="Sahu N."/>
            <person name="Krizsan K."/>
            <person name="Balint B."/>
            <person name="Kovacs G.M."/>
            <person name="Kiss B."/>
            <person name="Cseklye J."/>
            <person name="Drula E."/>
            <person name="Henrissat B."/>
            <person name="Nagy I."/>
            <person name="Chovatia M."/>
            <person name="Adam C."/>
            <person name="LaButti K."/>
            <person name="Lipzen A."/>
            <person name="Riley R."/>
            <person name="Grigoriev I.V."/>
            <person name="Nagy L.G."/>
        </authorList>
    </citation>
    <scope>NUCLEOTIDE SEQUENCE [LARGE SCALE GENOMIC DNA]</scope>
    <source>
        <strain evidence="9 10">NL-1724</strain>
    </source>
</reference>
<keyword evidence="1" id="KW-0723">Serine/threonine-protein kinase</keyword>
<evidence type="ECO:0000256" key="7">
    <source>
        <dbReference type="SAM" id="MobiDB-lite"/>
    </source>
</evidence>
<dbReference type="PROSITE" id="PS50011">
    <property type="entry name" value="PROTEIN_KINASE_DOM"/>
    <property type="match status" value="1"/>
</dbReference>
<feature type="binding site" evidence="6">
    <location>
        <position position="56"/>
    </location>
    <ligand>
        <name>ATP</name>
        <dbReference type="ChEBI" id="CHEBI:30616"/>
    </ligand>
</feature>
<evidence type="ECO:0000256" key="4">
    <source>
        <dbReference type="ARBA" id="ARBA00022777"/>
    </source>
</evidence>
<feature type="compositionally biased region" description="Polar residues" evidence="7">
    <location>
        <begin position="396"/>
        <end position="413"/>
    </location>
</feature>
<feature type="compositionally biased region" description="Polar residues" evidence="7">
    <location>
        <begin position="330"/>
        <end position="343"/>
    </location>
</feature>
<sequence length="724" mass="79776">MPKQPRVTSPATHPPVGTLIDDDSLELVEVLGVGGYGVVYRAVDTYSSRPHSYAVKCLFQKHSVRHRQAHLREVGLHQAASAHPNVITLHRVVEDDDFTFIIMDYAPDQDLFSQILHSCRYLGNNELIKHVFLQLLDAVDFCHSLGIYHRDLKPENVLCFDDGLRVAITDFGLSTTDKYSDEFRTGSIYHMSPECQGSDYAPTRSYSPLFNDIWSLGIILLNLMTGRNPWKSASISDPTFQAYLHDPLNFLPSVLPISAEANDVLIRMLDVNWRRRISLPELRCAIEDITDFYADNVVFEGSMAKCAWEVGMDIHSASASSSTKHGSPAASPTKSQQNMPLESRWSRNSSSEIIFATHSVVESPPGSGHVDEGAVSSSSSESSQDIEIYDRARTPYASQSSSDSIDITLSGSPPRTPYGNDRMDASARRGHGKSLTIDTKWLKPLCYDPDARMASASTLSSIMNTAIELDSLSPSLLAHGQRTRSMMSVEASLRSPSVMAVSPYVGEDEEEMTSPSVWEYSVSDMSFAEQTSAVSSPASVVTHVLFPEVEPEQRFYHDVEAQLYPPILACPSPCPDTIVWPEHRSPISHAQSQSQHAPRSFFSMITDNVNHFRRSTSPARIASPILRGKSLSRNGRKPPLAAHGDVAYAVAAPAPTSPRRFKLFPRGQLSAPPSPLAAAFEEHATRGVADGFISPVRRQAANRRSSLLSSPKHWFLPTKPATQA</sequence>
<dbReference type="PANTHER" id="PTHR24349">
    <property type="entry name" value="SERINE/THREONINE-PROTEIN KINASE"/>
    <property type="match status" value="1"/>
</dbReference>
<dbReference type="InterPro" id="IPR011009">
    <property type="entry name" value="Kinase-like_dom_sf"/>
</dbReference>
<name>A0A550CBP5_9AGAR</name>
<dbReference type="GO" id="GO:0005524">
    <property type="term" value="F:ATP binding"/>
    <property type="evidence" value="ECO:0007669"/>
    <property type="project" value="UniProtKB-UniRule"/>
</dbReference>
<dbReference type="AlphaFoldDB" id="A0A550CBP5"/>
<keyword evidence="10" id="KW-1185">Reference proteome</keyword>
<keyword evidence="4 9" id="KW-0418">Kinase</keyword>
<evidence type="ECO:0000256" key="2">
    <source>
        <dbReference type="ARBA" id="ARBA00022679"/>
    </source>
</evidence>
<evidence type="ECO:0000256" key="1">
    <source>
        <dbReference type="ARBA" id="ARBA00022527"/>
    </source>
</evidence>
<dbReference type="Gene3D" id="1.10.510.10">
    <property type="entry name" value="Transferase(Phosphotransferase) domain 1"/>
    <property type="match status" value="1"/>
</dbReference>
<dbReference type="STRING" id="97359.A0A550CBP5"/>
<dbReference type="PROSITE" id="PS00108">
    <property type="entry name" value="PROTEIN_KINASE_ST"/>
    <property type="match status" value="1"/>
</dbReference>
<dbReference type="PROSITE" id="PS00107">
    <property type="entry name" value="PROTEIN_KINASE_ATP"/>
    <property type="match status" value="1"/>
</dbReference>
<keyword evidence="2" id="KW-0808">Transferase</keyword>
<dbReference type="EMBL" id="VDMD01000013">
    <property type="protein sequence ID" value="TRM62184.1"/>
    <property type="molecule type" value="Genomic_DNA"/>
</dbReference>
<proteinExistence type="predicted"/>
<dbReference type="SMART" id="SM00220">
    <property type="entry name" value="S_TKc"/>
    <property type="match status" value="1"/>
</dbReference>
<comment type="caution">
    <text evidence="9">The sequence shown here is derived from an EMBL/GenBank/DDBJ whole genome shotgun (WGS) entry which is preliminary data.</text>
</comment>
<dbReference type="Proteomes" id="UP000320762">
    <property type="component" value="Unassembled WGS sequence"/>
</dbReference>
<evidence type="ECO:0000256" key="3">
    <source>
        <dbReference type="ARBA" id="ARBA00022741"/>
    </source>
</evidence>
<evidence type="ECO:0000313" key="10">
    <source>
        <dbReference type="Proteomes" id="UP000320762"/>
    </source>
</evidence>
<keyword evidence="3 6" id="KW-0547">Nucleotide-binding</keyword>
<feature type="region of interest" description="Disordered" evidence="7">
    <location>
        <begin position="359"/>
        <end position="431"/>
    </location>
</feature>
<dbReference type="InterPro" id="IPR008271">
    <property type="entry name" value="Ser/Thr_kinase_AS"/>
</dbReference>
<feature type="region of interest" description="Disordered" evidence="7">
    <location>
        <begin position="318"/>
        <end position="343"/>
    </location>
</feature>
<gene>
    <name evidence="9" type="ORF">BD626DRAFT_569915</name>
</gene>
<dbReference type="GO" id="GO:0004674">
    <property type="term" value="F:protein serine/threonine kinase activity"/>
    <property type="evidence" value="ECO:0007669"/>
    <property type="project" value="UniProtKB-KW"/>
</dbReference>
<dbReference type="InterPro" id="IPR017441">
    <property type="entry name" value="Protein_kinase_ATP_BS"/>
</dbReference>
<dbReference type="OrthoDB" id="541276at2759"/>
<evidence type="ECO:0000259" key="8">
    <source>
        <dbReference type="PROSITE" id="PS50011"/>
    </source>
</evidence>